<evidence type="ECO:0000313" key="6">
    <source>
        <dbReference type="Proteomes" id="UP000784435"/>
    </source>
</evidence>
<protein>
    <submittedName>
        <fullName evidence="5">M20/M25/M40 family metallo-hydrolase</fullName>
    </submittedName>
</protein>
<dbReference type="SUPFAM" id="SSF53187">
    <property type="entry name" value="Zn-dependent exopeptidases"/>
    <property type="match status" value="1"/>
</dbReference>
<feature type="active site" description="Proton acceptor" evidence="3">
    <location>
        <position position="163"/>
    </location>
</feature>
<dbReference type="Proteomes" id="UP000784435">
    <property type="component" value="Unassembled WGS sequence"/>
</dbReference>
<dbReference type="GO" id="GO:0016787">
    <property type="term" value="F:hydrolase activity"/>
    <property type="evidence" value="ECO:0007669"/>
    <property type="project" value="UniProtKB-KW"/>
</dbReference>
<evidence type="ECO:0000256" key="2">
    <source>
        <dbReference type="ARBA" id="ARBA00022801"/>
    </source>
</evidence>
<dbReference type="AlphaFoldDB" id="A0A921MEP3"/>
<dbReference type="PANTHER" id="PTHR43808">
    <property type="entry name" value="ACETYLORNITHINE DEACETYLASE"/>
    <property type="match status" value="1"/>
</dbReference>
<dbReference type="Pfam" id="PF01546">
    <property type="entry name" value="Peptidase_M20"/>
    <property type="match status" value="1"/>
</dbReference>
<dbReference type="EMBL" id="DYUK01000195">
    <property type="protein sequence ID" value="HJG80551.1"/>
    <property type="molecule type" value="Genomic_DNA"/>
</dbReference>
<organism evidence="5 6">
    <name type="scientific">Brevibacterium senegalense</name>
    <dbReference type="NCBI Taxonomy" id="1033736"/>
    <lineage>
        <taxon>Bacteria</taxon>
        <taxon>Bacillati</taxon>
        <taxon>Actinomycetota</taxon>
        <taxon>Actinomycetes</taxon>
        <taxon>Micrococcales</taxon>
        <taxon>Brevibacteriaceae</taxon>
        <taxon>Brevibacterium</taxon>
    </lineage>
</organism>
<reference evidence="5" key="1">
    <citation type="journal article" date="2021" name="PeerJ">
        <title>Extensive microbial diversity within the chicken gut microbiome revealed by metagenomics and culture.</title>
        <authorList>
            <person name="Gilroy R."/>
            <person name="Ravi A."/>
            <person name="Getino M."/>
            <person name="Pursley I."/>
            <person name="Horton D.L."/>
            <person name="Alikhan N.F."/>
            <person name="Baker D."/>
            <person name="Gharbi K."/>
            <person name="Hall N."/>
            <person name="Watson M."/>
            <person name="Adriaenssens E.M."/>
            <person name="Foster-Nyarko E."/>
            <person name="Jarju S."/>
            <person name="Secka A."/>
            <person name="Antonio M."/>
            <person name="Oren A."/>
            <person name="Chaudhuri R.R."/>
            <person name="La Ragione R."/>
            <person name="Hildebrand F."/>
            <person name="Pallen M.J."/>
        </authorList>
    </citation>
    <scope>NUCLEOTIDE SEQUENCE</scope>
    <source>
        <strain evidence="5">ChiGjej5B5-7349</strain>
    </source>
</reference>
<dbReference type="GO" id="GO:0046872">
    <property type="term" value="F:metal ion binding"/>
    <property type="evidence" value="ECO:0007669"/>
    <property type="project" value="UniProtKB-KW"/>
</dbReference>
<dbReference type="InterPro" id="IPR050072">
    <property type="entry name" value="Peptidase_M20A"/>
</dbReference>
<dbReference type="InterPro" id="IPR011650">
    <property type="entry name" value="Peptidase_M20_dimer"/>
</dbReference>
<dbReference type="PANTHER" id="PTHR43808:SF9">
    <property type="entry name" value="BLL0789 PROTEIN"/>
    <property type="match status" value="1"/>
</dbReference>
<dbReference type="InterPro" id="IPR017150">
    <property type="entry name" value="Pept_M20_glutamate_carboxypep"/>
</dbReference>
<feature type="domain" description="Peptidase M20 dimerisation" evidence="4">
    <location>
        <begin position="200"/>
        <end position="293"/>
    </location>
</feature>
<keyword evidence="2" id="KW-0378">Hydrolase</keyword>
<name>A0A921MEP3_9MICO</name>
<dbReference type="Pfam" id="PF07687">
    <property type="entry name" value="M20_dimer"/>
    <property type="match status" value="1"/>
</dbReference>
<evidence type="ECO:0000259" key="4">
    <source>
        <dbReference type="Pfam" id="PF07687"/>
    </source>
</evidence>
<dbReference type="PIRSF" id="PIRSF037238">
    <property type="entry name" value="Carboxypeptidase_G2"/>
    <property type="match status" value="1"/>
</dbReference>
<comment type="caution">
    <text evidence="5">The sequence shown here is derived from an EMBL/GenBank/DDBJ whole genome shotgun (WGS) entry which is preliminary data.</text>
</comment>
<evidence type="ECO:0000313" key="5">
    <source>
        <dbReference type="EMBL" id="HJG80551.1"/>
    </source>
</evidence>
<reference evidence="5" key="2">
    <citation type="submission" date="2021-09" db="EMBL/GenBank/DDBJ databases">
        <authorList>
            <person name="Gilroy R."/>
        </authorList>
    </citation>
    <scope>NUCLEOTIDE SEQUENCE</scope>
    <source>
        <strain evidence="5">ChiGjej5B5-7349</strain>
    </source>
</reference>
<keyword evidence="1" id="KW-0479">Metal-binding</keyword>
<dbReference type="Gene3D" id="3.40.630.10">
    <property type="entry name" value="Zn peptidases"/>
    <property type="match status" value="1"/>
</dbReference>
<dbReference type="Gene3D" id="3.30.70.360">
    <property type="match status" value="1"/>
</dbReference>
<proteinExistence type="predicted"/>
<dbReference type="InterPro" id="IPR002933">
    <property type="entry name" value="Peptidase_M20"/>
</dbReference>
<feature type="active site" evidence="3">
    <location>
        <position position="101"/>
    </location>
</feature>
<evidence type="ECO:0000256" key="3">
    <source>
        <dbReference type="PIRSR" id="PIRSR037238-1"/>
    </source>
</evidence>
<dbReference type="InterPro" id="IPR036264">
    <property type="entry name" value="Bact_exopeptidase_dim_dom"/>
</dbReference>
<gene>
    <name evidence="5" type="ORF">K8V08_09090</name>
</gene>
<evidence type="ECO:0000256" key="1">
    <source>
        <dbReference type="ARBA" id="ARBA00022723"/>
    </source>
</evidence>
<dbReference type="SUPFAM" id="SSF55031">
    <property type="entry name" value="Bacterial exopeptidase dimerisation domain"/>
    <property type="match status" value="1"/>
</dbReference>
<accession>A0A921MEP3</accession>
<sequence>MTSDSAPTTATARSASVDLAALLPAAQQRLPQMLEDIERLISLETPSSDLDAVAAGARDVAALLTERLGATPEILTIDGVTHVRLRFGDGAPAVVLVNHQDTVWPHGTLETIPFSHEDGVIRGPGSFDMLTGAVMSVHAAALLLDQAGPEAVDGLSIVVTGDEEVGSATGAPLLRAEAAQARAAFVMEAAAGEAGALKLARKGTSMYTVVLHGRASHAGLDPEKGVNAGLELSHQMIAVAALADPDLGTTVTPTVFSGGTTTNTVPALARFDVDVRAKSQEELERVDTAIRALTPVLEGASIEILGDINRPPMEREMAEGLFDRAGELAQAVGVDAPTGVEVGGASDGNYTAGDGIPTLDGLGAVGDGAHADHEHALSAHIAPRTALLAALIADQLAG</sequence>